<sequence>MFEETVRNNTSDTTRLLKDFDGSSAKRTKRVQVKNACATKVYNREQSQSPLPSSQQAEDAQFEYLNVDTSYETRSLSPYAIHPRLNDTEELRESSPLFLLSELATKMIKKDSYRSSSMEPEISGRYKRLAAFSENKPERSPQLSHLRDILIHTHITTEPHRDENEPLSESFKRFPSRGVFELGKNKNDVSNTGENFYGLSKYPKEMVSLRETKLRNFEKFDSRDARGHDFFQRAMSENDESGSTNLKDHQKQQSNKVKNSWTSNSSEDEYQKGSFEDFYISRSDNFHKFRREKISPAPININEGRKGTFEKSRSATSNYDGYGGSYKGCDQFDEGINEKSIRLSGYFENTSQMDSSGIFDESRDNMMTESIHFYPKLPDITCKSIF</sequence>
<dbReference type="EMBL" id="LSSK01000168">
    <property type="protein sequence ID" value="OMH84642.1"/>
    <property type="molecule type" value="Genomic_DNA"/>
</dbReference>
<proteinExistence type="predicted"/>
<feature type="compositionally biased region" description="Polar residues" evidence="1">
    <location>
        <begin position="252"/>
        <end position="265"/>
    </location>
</feature>
<comment type="caution">
    <text evidence="2">The sequence shown here is derived from an EMBL/GenBank/DDBJ whole genome shotgun (WGS) entry which is preliminary data.</text>
</comment>
<evidence type="ECO:0000256" key="1">
    <source>
        <dbReference type="SAM" id="MobiDB-lite"/>
    </source>
</evidence>
<protein>
    <submittedName>
        <fullName evidence="2">Uncharacterized protein</fullName>
    </submittedName>
</protein>
<accession>A0A1R1PUS5</accession>
<organism evidence="2 3">
    <name type="scientific">Zancudomyces culisetae</name>
    <name type="common">Gut fungus</name>
    <name type="synonym">Smittium culisetae</name>
    <dbReference type="NCBI Taxonomy" id="1213189"/>
    <lineage>
        <taxon>Eukaryota</taxon>
        <taxon>Fungi</taxon>
        <taxon>Fungi incertae sedis</taxon>
        <taxon>Zoopagomycota</taxon>
        <taxon>Kickxellomycotina</taxon>
        <taxon>Harpellomycetes</taxon>
        <taxon>Harpellales</taxon>
        <taxon>Legeriomycetaceae</taxon>
        <taxon>Zancudomyces</taxon>
    </lineage>
</organism>
<feature type="region of interest" description="Disordered" evidence="1">
    <location>
        <begin position="237"/>
        <end position="268"/>
    </location>
</feature>
<keyword evidence="3" id="KW-1185">Reference proteome</keyword>
<name>A0A1R1PUS5_ZANCU</name>
<reference evidence="3" key="1">
    <citation type="submission" date="2017-01" db="EMBL/GenBank/DDBJ databases">
        <authorList>
            <person name="Wang Y."/>
            <person name="White M."/>
            <person name="Kvist S."/>
            <person name="Moncalvo J.-M."/>
        </authorList>
    </citation>
    <scope>NUCLEOTIDE SEQUENCE [LARGE SCALE GENOMIC DNA]</scope>
    <source>
        <strain evidence="3">COL-18-3</strain>
    </source>
</reference>
<dbReference type="AlphaFoldDB" id="A0A1R1PUS5"/>
<gene>
    <name evidence="2" type="ORF">AX774_g1827</name>
</gene>
<dbReference type="Proteomes" id="UP000188320">
    <property type="component" value="Unassembled WGS sequence"/>
</dbReference>
<feature type="region of interest" description="Disordered" evidence="1">
    <location>
        <begin position="1"/>
        <end position="29"/>
    </location>
</feature>
<evidence type="ECO:0000313" key="2">
    <source>
        <dbReference type="EMBL" id="OMH84642.1"/>
    </source>
</evidence>
<evidence type="ECO:0000313" key="3">
    <source>
        <dbReference type="Proteomes" id="UP000188320"/>
    </source>
</evidence>